<dbReference type="RefSeq" id="WP_130493526.1">
    <property type="nucleotide sequence ID" value="NZ_SGXD01000003.1"/>
</dbReference>
<dbReference type="Pfam" id="PF00534">
    <property type="entry name" value="Glycos_transf_1"/>
    <property type="match status" value="2"/>
</dbReference>
<evidence type="ECO:0000256" key="3">
    <source>
        <dbReference type="SAM" id="MobiDB-lite"/>
    </source>
</evidence>
<organism evidence="6 7">
    <name type="scientific">Motilibacter rhizosphaerae</name>
    <dbReference type="NCBI Taxonomy" id="598652"/>
    <lineage>
        <taxon>Bacteria</taxon>
        <taxon>Bacillati</taxon>
        <taxon>Actinomycetota</taxon>
        <taxon>Actinomycetes</taxon>
        <taxon>Motilibacterales</taxon>
        <taxon>Motilibacteraceae</taxon>
        <taxon>Motilibacter</taxon>
    </lineage>
</organism>
<dbReference type="SUPFAM" id="SSF53756">
    <property type="entry name" value="UDP-Glycosyltransferase/glycogen phosphorylase"/>
    <property type="match status" value="2"/>
</dbReference>
<protein>
    <submittedName>
        <fullName evidence="6">Glycosyltransferase involved in cell wall biosynthesis</fullName>
    </submittedName>
</protein>
<proteinExistence type="predicted"/>
<dbReference type="CDD" id="cd03801">
    <property type="entry name" value="GT4_PimA-like"/>
    <property type="match status" value="2"/>
</dbReference>
<evidence type="ECO:0000256" key="1">
    <source>
        <dbReference type="ARBA" id="ARBA00022676"/>
    </source>
</evidence>
<accession>A0A4Q7NQ38</accession>
<feature type="domain" description="Glycosyltransferase subfamily 4-like N-terminal" evidence="5">
    <location>
        <begin position="456"/>
        <end position="591"/>
    </location>
</feature>
<evidence type="ECO:0000256" key="2">
    <source>
        <dbReference type="ARBA" id="ARBA00022679"/>
    </source>
</evidence>
<evidence type="ECO:0000313" key="6">
    <source>
        <dbReference type="EMBL" id="RZS87399.1"/>
    </source>
</evidence>
<dbReference type="EMBL" id="SGXD01000003">
    <property type="protein sequence ID" value="RZS87399.1"/>
    <property type="molecule type" value="Genomic_DNA"/>
</dbReference>
<dbReference type="PANTHER" id="PTHR12526:SF510">
    <property type="entry name" value="D-INOSITOL 3-PHOSPHATE GLYCOSYLTRANSFERASE"/>
    <property type="match status" value="1"/>
</dbReference>
<feature type="domain" description="Glycosyltransferase subfamily 4-like N-terminal" evidence="5">
    <location>
        <begin position="40"/>
        <end position="200"/>
    </location>
</feature>
<dbReference type="Proteomes" id="UP000293638">
    <property type="component" value="Unassembled WGS sequence"/>
</dbReference>
<evidence type="ECO:0000313" key="7">
    <source>
        <dbReference type="Proteomes" id="UP000293638"/>
    </source>
</evidence>
<dbReference type="InterPro" id="IPR001296">
    <property type="entry name" value="Glyco_trans_1"/>
</dbReference>
<dbReference type="AlphaFoldDB" id="A0A4Q7NQ38"/>
<comment type="caution">
    <text evidence="6">The sequence shown here is derived from an EMBL/GenBank/DDBJ whole genome shotgun (WGS) entry which is preliminary data.</text>
</comment>
<dbReference type="PANTHER" id="PTHR12526">
    <property type="entry name" value="GLYCOSYLTRANSFERASE"/>
    <property type="match status" value="1"/>
</dbReference>
<keyword evidence="7" id="KW-1185">Reference proteome</keyword>
<feature type="domain" description="Glycosyl transferase family 1" evidence="4">
    <location>
        <begin position="607"/>
        <end position="766"/>
    </location>
</feature>
<dbReference type="GO" id="GO:0016757">
    <property type="term" value="F:glycosyltransferase activity"/>
    <property type="evidence" value="ECO:0007669"/>
    <property type="project" value="UniProtKB-KW"/>
</dbReference>
<keyword evidence="1" id="KW-0328">Glycosyltransferase</keyword>
<gene>
    <name evidence="6" type="ORF">EV189_2828</name>
</gene>
<evidence type="ECO:0000259" key="4">
    <source>
        <dbReference type="Pfam" id="PF00534"/>
    </source>
</evidence>
<evidence type="ECO:0000259" key="5">
    <source>
        <dbReference type="Pfam" id="PF13439"/>
    </source>
</evidence>
<reference evidence="6 7" key="1">
    <citation type="submission" date="2019-02" db="EMBL/GenBank/DDBJ databases">
        <title>Genomic Encyclopedia of Type Strains, Phase IV (KMG-IV): sequencing the most valuable type-strain genomes for metagenomic binning, comparative biology and taxonomic classification.</title>
        <authorList>
            <person name="Goeker M."/>
        </authorList>
    </citation>
    <scope>NUCLEOTIDE SEQUENCE [LARGE SCALE GENOMIC DNA]</scope>
    <source>
        <strain evidence="6 7">DSM 45622</strain>
    </source>
</reference>
<sequence length="789" mass="82590">MGTDGAAQERAQAPGGSWGSTTSSAARLRPVLVGMSWDTPGGLTRYLRDLHGALEAAGAAPRVLVLAPATEAPASARVVGDETAPLAQRLRGYARAAAREDAGVVDAHFALYAAWPVLAGAWRRRPLVVHFHGPWADESLAAGTRQGAAVRAKRALEGAVYRRARRLVVLSTAFADLLVEGYGVDRERVHVVRPGVDLERFTPDHEGARERLGLSGPVVVSARRLVPRMGLDVLLRAWAQLPPPPGATLLLTGEGPEAPALAALAAELGVSGSVRLLGRVTEEHLVDLYRAADACVLPSLSLEGFGLAAVEALATGTPVLVTAVGGLPEVVEGLEGGQRTGLVVPPGDVAALAERLRAALVGDLPSRDACRAHAETFSWARAAEENLAVYALAADEAAGTAARTAAASAGPGDRPLRVTYLDHCAALSGGEIALLRMLESLDGVERHVVLGEDGPLVPRLRAAGIRVDVRPMAEDARGLSRDRVGGRLPVASAVGTAAYVLRLARELRAERPDLVHTNSLKSALYGSLAARLAGVPVVWHARDRVADDYLPGPAVRLVRTAARWLPSAVLANSDETLRTLGPLRRPARVVPDPYQPSVAATARGGDGPLVVGMVGRLAPWKGQHVFLEAFAAATAGSAHRAVLLGTAMFGEDDYVARLHRDVERLGIADRVEFRGFREDVEGELAGFDVLVHASVTPEPFGQVVVEGMAAGLPVVATAAGGPAEIITSERDGLLVAPDDAVALAAALTRLLDDPGLRTRLGSAARARAADFAPEVLAPRVLEVYREVLA</sequence>
<keyword evidence="2 6" id="KW-0808">Transferase</keyword>
<dbReference type="InterPro" id="IPR028098">
    <property type="entry name" value="Glyco_trans_4-like_N"/>
</dbReference>
<dbReference type="Gene3D" id="3.40.50.2000">
    <property type="entry name" value="Glycogen Phosphorylase B"/>
    <property type="match status" value="4"/>
</dbReference>
<feature type="domain" description="Glycosyl transferase family 1" evidence="4">
    <location>
        <begin position="216"/>
        <end position="374"/>
    </location>
</feature>
<dbReference type="OrthoDB" id="9814612at2"/>
<name>A0A4Q7NQ38_9ACTN</name>
<feature type="region of interest" description="Disordered" evidence="3">
    <location>
        <begin position="1"/>
        <end position="23"/>
    </location>
</feature>
<dbReference type="Pfam" id="PF13439">
    <property type="entry name" value="Glyco_transf_4"/>
    <property type="match status" value="2"/>
</dbReference>